<dbReference type="GO" id="GO:0005886">
    <property type="term" value="C:plasma membrane"/>
    <property type="evidence" value="ECO:0007669"/>
    <property type="project" value="UniProtKB-SubCell"/>
</dbReference>
<dbReference type="Proteomes" id="UP000603141">
    <property type="component" value="Unassembled WGS sequence"/>
</dbReference>
<keyword evidence="9" id="KW-1185">Reference proteome</keyword>
<name>A0A934S793_9BACT</name>
<keyword evidence="5" id="KW-1133">Transmembrane helix</keyword>
<dbReference type="Gene3D" id="3.30.420.270">
    <property type="match status" value="1"/>
</dbReference>
<evidence type="ECO:0000256" key="4">
    <source>
        <dbReference type="ARBA" id="ARBA00022692"/>
    </source>
</evidence>
<evidence type="ECO:0000256" key="6">
    <source>
        <dbReference type="ARBA" id="ARBA00023136"/>
    </source>
</evidence>
<keyword evidence="7" id="KW-0653">Protein transport</keyword>
<protein>
    <submittedName>
        <fullName evidence="8">Biopolymer transporter ExbD</fullName>
    </submittedName>
</protein>
<keyword evidence="6" id="KW-0472">Membrane</keyword>
<organism evidence="8 9">
    <name type="scientific">Luteolibacter pohnpeiensis</name>
    <dbReference type="NCBI Taxonomy" id="454153"/>
    <lineage>
        <taxon>Bacteria</taxon>
        <taxon>Pseudomonadati</taxon>
        <taxon>Verrucomicrobiota</taxon>
        <taxon>Verrucomicrobiia</taxon>
        <taxon>Verrucomicrobiales</taxon>
        <taxon>Verrucomicrobiaceae</taxon>
        <taxon>Luteolibacter</taxon>
    </lineage>
</organism>
<keyword evidence="7" id="KW-0813">Transport</keyword>
<gene>
    <name evidence="8" type="ORF">JIN85_16195</name>
</gene>
<dbReference type="EMBL" id="JAENIJ010000031">
    <property type="protein sequence ID" value="MBK1883961.1"/>
    <property type="molecule type" value="Genomic_DNA"/>
</dbReference>
<comment type="subcellular location">
    <subcellularLocation>
        <location evidence="1">Cell membrane</location>
        <topology evidence="1">Single-pass membrane protein</topology>
    </subcellularLocation>
    <subcellularLocation>
        <location evidence="7">Cell membrane</location>
        <topology evidence="7">Single-pass type II membrane protein</topology>
    </subcellularLocation>
</comment>
<accession>A0A934S793</accession>
<evidence type="ECO:0000256" key="3">
    <source>
        <dbReference type="ARBA" id="ARBA00022475"/>
    </source>
</evidence>
<dbReference type="InterPro" id="IPR003400">
    <property type="entry name" value="ExbD"/>
</dbReference>
<dbReference type="GO" id="GO:0022857">
    <property type="term" value="F:transmembrane transporter activity"/>
    <property type="evidence" value="ECO:0007669"/>
    <property type="project" value="InterPro"/>
</dbReference>
<dbReference type="RefSeq" id="WP_200272660.1">
    <property type="nucleotide sequence ID" value="NZ_JAENIJ010000031.1"/>
</dbReference>
<dbReference type="Pfam" id="PF02472">
    <property type="entry name" value="ExbD"/>
    <property type="match status" value="1"/>
</dbReference>
<dbReference type="PANTHER" id="PTHR30558">
    <property type="entry name" value="EXBD MEMBRANE COMPONENT OF PMF-DRIVEN MACROMOLECULE IMPORT SYSTEM"/>
    <property type="match status" value="1"/>
</dbReference>
<evidence type="ECO:0000256" key="5">
    <source>
        <dbReference type="ARBA" id="ARBA00022989"/>
    </source>
</evidence>
<evidence type="ECO:0000256" key="1">
    <source>
        <dbReference type="ARBA" id="ARBA00004162"/>
    </source>
</evidence>
<reference evidence="8" key="1">
    <citation type="submission" date="2021-01" db="EMBL/GenBank/DDBJ databases">
        <title>Modified the classification status of verrucomicrobia.</title>
        <authorList>
            <person name="Feng X."/>
        </authorList>
    </citation>
    <scope>NUCLEOTIDE SEQUENCE</scope>
    <source>
        <strain evidence="8">KCTC 22041</strain>
    </source>
</reference>
<dbReference type="PANTHER" id="PTHR30558:SF3">
    <property type="entry name" value="BIOPOLYMER TRANSPORT PROTEIN EXBD-RELATED"/>
    <property type="match status" value="1"/>
</dbReference>
<evidence type="ECO:0000313" key="9">
    <source>
        <dbReference type="Proteomes" id="UP000603141"/>
    </source>
</evidence>
<evidence type="ECO:0000256" key="2">
    <source>
        <dbReference type="ARBA" id="ARBA00005811"/>
    </source>
</evidence>
<dbReference type="GO" id="GO:0015031">
    <property type="term" value="P:protein transport"/>
    <property type="evidence" value="ECO:0007669"/>
    <property type="project" value="UniProtKB-KW"/>
</dbReference>
<keyword evidence="4 7" id="KW-0812">Transmembrane</keyword>
<comment type="caution">
    <text evidence="8">The sequence shown here is derived from an EMBL/GenBank/DDBJ whole genome shotgun (WGS) entry which is preliminary data.</text>
</comment>
<proteinExistence type="inferred from homology"/>
<sequence length="137" mass="15363">MKLRRRPTEDVGMQIAPMVDITWILIIFFMVTNEIVENEYDVPVNLPIASAAVIPKDMSGRVVVNLDAEGSYYLGNEKTDLAGLTAHLKRRMVEFPPLKVYLRADAETAARKTKEFYRACAEAGAVEVVLGTFNQTR</sequence>
<evidence type="ECO:0000313" key="8">
    <source>
        <dbReference type="EMBL" id="MBK1883961.1"/>
    </source>
</evidence>
<dbReference type="AlphaFoldDB" id="A0A934S793"/>
<evidence type="ECO:0000256" key="7">
    <source>
        <dbReference type="RuleBase" id="RU003879"/>
    </source>
</evidence>
<comment type="similarity">
    <text evidence="2 7">Belongs to the ExbD/TolR family.</text>
</comment>
<keyword evidence="3" id="KW-1003">Cell membrane</keyword>